<evidence type="ECO:0000256" key="2">
    <source>
        <dbReference type="SAM" id="Phobius"/>
    </source>
</evidence>
<reference evidence="4" key="1">
    <citation type="submission" date="2007-07" db="EMBL/GenBank/DDBJ databases">
        <title>PCAP assembly of the Caenorhabditis remanei genome.</title>
        <authorList>
            <consortium name="The Caenorhabditis remanei Sequencing Consortium"/>
            <person name="Wilson R.K."/>
        </authorList>
    </citation>
    <scope>NUCLEOTIDE SEQUENCE [LARGE SCALE GENOMIC DNA]</scope>
    <source>
        <strain evidence="4">PB4641</strain>
    </source>
</reference>
<keyword evidence="2" id="KW-1133">Transmembrane helix</keyword>
<feature type="region of interest" description="Disordered" evidence="1">
    <location>
        <begin position="3362"/>
        <end position="3403"/>
    </location>
</feature>
<dbReference type="InterPro" id="IPR056742">
    <property type="entry name" value="BLTP1_C"/>
</dbReference>
<dbReference type="InParanoid" id="E3LLZ5"/>
<feature type="region of interest" description="Disordered" evidence="1">
    <location>
        <begin position="2519"/>
        <end position="2558"/>
    </location>
</feature>
<evidence type="ECO:0000313" key="4">
    <source>
        <dbReference type="EMBL" id="EFP03300.1"/>
    </source>
</evidence>
<protein>
    <recommendedName>
        <fullName evidence="3">Bridge-like lipid transfer protein family member 1 C-terminal domain-containing protein</fullName>
    </recommendedName>
</protein>
<accession>E3LLZ5</accession>
<feature type="region of interest" description="Disordered" evidence="1">
    <location>
        <begin position="4006"/>
        <end position="4032"/>
    </location>
</feature>
<dbReference type="OrthoDB" id="10051416at2759"/>
<keyword evidence="5" id="KW-1185">Reference proteome</keyword>
<feature type="compositionally biased region" description="Polar residues" evidence="1">
    <location>
        <begin position="3805"/>
        <end position="3817"/>
    </location>
</feature>
<evidence type="ECO:0000256" key="1">
    <source>
        <dbReference type="SAM" id="MobiDB-lite"/>
    </source>
</evidence>
<dbReference type="Pfam" id="PF25040">
    <property type="entry name" value="BLTP1_C"/>
    <property type="match status" value="4"/>
</dbReference>
<dbReference type="GO" id="GO:0048488">
    <property type="term" value="P:synaptic vesicle endocytosis"/>
    <property type="evidence" value="ECO:0007669"/>
    <property type="project" value="TreeGrafter"/>
</dbReference>
<dbReference type="GO" id="GO:0098793">
    <property type="term" value="C:presynapse"/>
    <property type="evidence" value="ECO:0007669"/>
    <property type="project" value="GOC"/>
</dbReference>
<keyword evidence="2" id="KW-0472">Membrane</keyword>
<feature type="domain" description="Bridge-like lipid transfer protein family member 1 C-terminal" evidence="3">
    <location>
        <begin position="3395"/>
        <end position="3994"/>
    </location>
</feature>
<evidence type="ECO:0000259" key="3">
    <source>
        <dbReference type="SMART" id="SM01220"/>
    </source>
</evidence>
<sequence length="4055" mass="456247">MSEPFDFRIDIDESQINPKEVPFWLTVASVILFLAWGTFVVLFFSRISAIFFTFVIDKYLRLSKNGIHFRIGGISISGLHAGKIMFRNVIYDNGDMTMKVSDGHVLFKYWRSVEHRHLNLSTKRASRLHLVLHGLHVNIYNNLTKYTEIARIRRFDWFFENTNMNDAKRPQNKPPDTFSSPPSSVWENMWNLLGVVHVEVSAGCVLVGNKYLPYALWTRFENLNSKTSVSESANDRALLTFDGETENVAISLVKNEQFQFTAKDKEPPRTTGNDGCPILRSASLEFTYKQDLLGYVTDDEPQSITSKLPLWSSEWRFGNNTVLSYGPWTEQQRFLIYSFFYPPDYQNVSPTVMPTRGQKRIHIKHDVKVILTKETCMDIWFMRGEQLESIRTRCGAQSSLDMSILWITTDKGFYWNMNAEFLNFEATTSLVFTKLLTCQKFNVNGSFVYPLTWNGEQSWTLDYTFTKAVAWFVWDHKRLFTDLINDWIGDEPSDISKFVPFRVHNHMRVVDSFEVILLLNESNWVDTSDMNAENVEVAIVGEKLSFDCELPFVDFLPQIQSMKYDLKGEKGVAMRAKFPPDSATEPMRAALLRLARCNSYAPPSNHGTHSLDKDTWFELWRTELVKMDFDHRYRPLVVKSNIPSDIPFSVLSDYLPPPANHPWDLEPDFLGVNILIEGSDVKFTGLLVKLLFELKNNYFGWYDSITSLDDETNKISDPVKLKASFDKTNANDMKPIEYFRTMDVDVTVRVCNIRAEMLVYSPAVDEGAEPEKVPVVFVEEVAVEVKKTKTEALIQVGVSPACAYLDPSSTGAGPGCITLSGFQFRGHAMYSSKDVAWNMGLSGTLQERSISLHTYAKLHVTSSIKSCLQAIVLHQIIESLLIFVISPDDATRVPDRMQFCQHGQLITACSIAGKKTNELLGPCQTEEEMKYRQIRVSVDSVNLTFVEEKTILQVVADPVRVTVCNAHEGRFTEHVCVRVPGISIRQAVRIREKPEVVWIEGANAAIEGISLDIEVRFSSLKMLSTIFFQLPVSKKASPTIGKDRLHFAKLHDADTKRLHFLWEDHSVWGCACFGNTCFFGDTDEIGLSFMETMKKKKFFVPGIERNAEKQPQVLQSVILKNQSMLSEQEHMFYKRPNRRDTTINIRKQSTDDTESFHSAKSQQAPGLRILQSIDMTSSYAKFVDNVKVEMPSSVTVPKFGEPGAILEWCQAHPATKITHDVATKGVNELRFPTKTQKSNNAFSVVDKKEPVEQEVEYGTTREVVGKRRLAISGVAATSFDVFVTPIGIEGIERFITAASHTIPAINPCILAHICYRECVLRKHRQPLTESLFVDDENDSDHLSEVDITVDLPRVTIGLFQCGVKKNVFKTNSTDHITANMGLFLIDRAFIQSKLPRDTIGNAFSADNSNLASTLYQLKGSAITVQLLQLTNRDAPDFGSSGTSSTPNNWDQCAISRRMSNLEPRVMLDFNISDTSIILERRPVIVLVPGKSTTTNTPINSPASAPTPTPTPVNKTSMLMLTPAVGAETIPVKRKQRIHCEHYLKAEIGSVTTSLVMARPQELTAGDEFPIYEALAPVMVSWLSVLDNFQRTVDKTIHIYECWKNVAMVKIVRLAYDAPEKKVDVKIGKNRMETTRVLAAHQSSCPSCLLLKTLFRWFAYAEKAPDAIKHRLEIRPEFEVEETRKIALMSVLSHWQLCVSKQLKLASLEDAHKFKVARSETALSALVRSERRRGKKISVKKIPNKRETRVVMETKTEQPKAILGKMSPAPFINKFRKQAGDEENSIKYLDDLEMQELGTGVKSYEEDDDEDNLQFDDDFDMEPKIDHKVDLYTWMRNAQRESTLRRRKLAGGNEAIPVDLNASGDVNNMDIQQKAYYYNIYRWAQLQWTSLDSIDRDYWHLEYSIDLKEVDIRMMAKSIKSSTDHSKQFITPAQQKVMQLRGARVDGGVIWKMERDERKKIPLHGQYNVNYNATVENIRFLIGMATVSLAKELSLVFRVAMEAKNELKLNATAESTPRNEVKVFPPANTGYDLSAEWDEKVLDMIRTYEKNKQRSATTGMEKVKVMVNGKTVVSSVVLESVLNDLYVSVTISQIDLTHSKNPMPDVPVALQTSVTFSTANEEKKNATLTKKSVSSTFKLDDLTVSITKMKLTLSEADSTNKKSDILRCTLNSSFFNIHTKIRTLGSAKEANRSSNSLVANSIATTATLRLGALDGNMPMAAYSLHDVVMRHGKELEQQLNRLAAQPASTPLSNSTPFPIVDQPLLTKVTDPKHIASAEPSVGNLKELKPFATTPVSPAVAYSTGMKINGHMARKVPVAEITFSIELTSIEMNIQLLPSLQAKYRINRATSNGITGVQANWSILLDEHFFEFCVTGQGGKTETFRLLLPSVRSDGIYQAEQGNSSHKPSTDKKLIYREGGSLQMSVVLGSVNHTFTTELLNQLMFAEHSFRTELTALINRIRSSSYVSSSTRSPMSSQSSNDRANSTANLKLLLPAQNLAPVHVEKSPLLFSIKIRTKNASNREKEKNEKKEKERKEKDPKTPKSGNLGGTDQSSSSVLEKSTPWLQLTAATPTQTAVRLTIDSLEGELTNKWVVKEEGSKERIYGNAVIHFNAKLGQKIDGSSTSDLQEFATFMTQVRVENKERNMFNSSYSYHVSLNRPIFLVKAAAIDKAILLWLNYKNTYDYWRNEREKVVQEKTTKKLSNATMFSPTQIAEDADMNLSLAINNGMYLCMPLYSHDVTEGMPALVLSLQKSNLSVLVKKELTCKASFNGFKCSFIDDFDEQALTQSFLDAAHSDQSNCIFFPEGTYQLCSKAEASNGPAKWVLSVFAEMQGVEIDLDTRIGKLAKLLVNTFSMIGKDDDDEMSLWGDQRELDSDEEKVEGASELKKLKAGEKVPWMENKMHEHSRAVFELASRGVSTKLIEAEKHKLRQYELIRFKAFRRNMVEKFRRGTNASRQHTETPPPPNRAGSNSRRNSSAKPTVLTTLKEDATQEITPSDSETVNFNLDVKVNIESGTCTVRTGKKEGSMQLGLPGIREPLKRLNLGAKDIKAMFEPQIITTTTFSIPSVEIKAYHVSDPSSRTANQFSHGGNEKISKPSARDADKLHRDLNNKSRFGNTHISGEKPPALSSKRGCFYIFVGLASMPNETVVTPHLATYLEQVLEPLPPSAVFQSQNNTREASVVDDGKGEASNEVHNIVAMDTAAFPIDFVFYLDVQSSSIRFDGKQPTSRSQTQADCVLTLPRLTLELTSKRTKDNIDNYVGGIHISGQFKGFMLKIFNPLEPELDTSRALQLSLDLLSFVISRNKNSSTELDNRVRFVFSSQISKASFEYNFRRLGELIQFPKPWYRAAIARRVFFGDQAAPRPRDDASDITGTTRSRFPTDPRSLHPPASTASTGSGSNIPHQKKPWTALVLAAIQWNEFEVTAHMSNTMGKTTWKATKGLLWGDAKLNSLNERDVSISFVLGSSELCARDGAISGIVKLNNLKISADHSLSADVKRKPRNKAKIRLDWITANIEWMSRRVLIAKWSGPCVRVEDYYKGVQENDQMVLCNLGMEVKSAWDDLQVVITKTTVDDIAAIVNRLISFFDEQLKNSRILLGNFNATTNSKKQPLIPAETRKPTTHFWEKVLDYMSEMQINEQLMGLMEREGAKVGGHMELKAKGISLVLMKGDMNSDTWAVFHLRDACIEFDPEARMNFLDNTAQQKIGILLKQTFCLKLGSRDGNQSENRANVCRVQTRFNNSSHLQKTDEILEFFIGDVMKTIGSGQTEKKKKNEVGPVQSPNSENENTAKSPTSMSSFGRFRSPASSKTKQSGTATNHNVMELFQFPGLEATMTSHQLNGVDDGDKYETVFQEPMEVSTTFVCDFFSEVAIETNFNAQVSFLPELLKSYIKESHNSSSSSHSTHSSPAVSSSKESITSETSKDLRTFICKEWKVEPKVRFIDRIKWTPPVVDEILKKLQIFDHRNTIPKVIQRAVLDPLDATLASSVIATLQIVDNKKTIQKFKKSRTDSIAPTPKRRDSRRSSSEEVSVQIDIPDIMAKIYNASSSSSNSKSN</sequence>
<feature type="compositionally biased region" description="Low complexity" evidence="1">
    <location>
        <begin position="2967"/>
        <end position="2978"/>
    </location>
</feature>
<feature type="compositionally biased region" description="Polar residues" evidence="1">
    <location>
        <begin position="3780"/>
        <end position="3798"/>
    </location>
</feature>
<feature type="compositionally biased region" description="Polar residues" evidence="1">
    <location>
        <begin position="3077"/>
        <end position="3088"/>
    </location>
</feature>
<dbReference type="EMBL" id="DS268411">
    <property type="protein sequence ID" value="EFP03300.1"/>
    <property type="molecule type" value="Genomic_DNA"/>
</dbReference>
<feature type="region of interest" description="Disordered" evidence="1">
    <location>
        <begin position="3076"/>
        <end position="3103"/>
    </location>
</feature>
<feature type="compositionally biased region" description="Polar residues" evidence="1">
    <location>
        <begin position="2548"/>
        <end position="2558"/>
    </location>
</feature>
<feature type="region of interest" description="Disordered" evidence="1">
    <location>
        <begin position="3766"/>
        <end position="3817"/>
    </location>
</feature>
<dbReference type="FunCoup" id="E3LLZ5">
    <property type="interactions" value="2635"/>
</dbReference>
<feature type="compositionally biased region" description="Polar residues" evidence="1">
    <location>
        <begin position="3392"/>
        <end position="3403"/>
    </location>
</feature>
<dbReference type="Pfam" id="PF20413">
    <property type="entry name" value="BLTP1_N"/>
    <property type="match status" value="1"/>
</dbReference>
<dbReference type="Proteomes" id="UP000008281">
    <property type="component" value="Unassembled WGS sequence"/>
</dbReference>
<dbReference type="STRING" id="31234.E3LLZ5"/>
<dbReference type="InterPro" id="IPR047104">
    <property type="entry name" value="BLTP1_N"/>
</dbReference>
<proteinExistence type="predicted"/>
<dbReference type="HOGENOM" id="CLU_224389_0_0_1"/>
<gene>
    <name evidence="4" type="ORF">CRE_28033</name>
</gene>
<evidence type="ECO:0000313" key="5">
    <source>
        <dbReference type="Proteomes" id="UP000008281"/>
    </source>
</evidence>
<dbReference type="InterPro" id="IPR033616">
    <property type="entry name" value="BLTP1"/>
</dbReference>
<feature type="region of interest" description="Disordered" evidence="1">
    <location>
        <begin position="1491"/>
        <end position="1512"/>
    </location>
</feature>
<dbReference type="eggNOG" id="KOG3596">
    <property type="taxonomic scope" value="Eukaryota"/>
</dbReference>
<dbReference type="PANTHER" id="PTHR31640:SF1">
    <property type="entry name" value="BRIDGE-LIKE LIPID TRANSFER PROTEIN FAMILY MEMBER 1"/>
    <property type="match status" value="1"/>
</dbReference>
<organism evidence="5">
    <name type="scientific">Caenorhabditis remanei</name>
    <name type="common">Caenorhabditis vulgaris</name>
    <dbReference type="NCBI Taxonomy" id="31234"/>
    <lineage>
        <taxon>Eukaryota</taxon>
        <taxon>Metazoa</taxon>
        <taxon>Ecdysozoa</taxon>
        <taxon>Nematoda</taxon>
        <taxon>Chromadorea</taxon>
        <taxon>Rhabditida</taxon>
        <taxon>Rhabditina</taxon>
        <taxon>Rhabditomorpha</taxon>
        <taxon>Rhabditoidea</taxon>
        <taxon>Rhabditidae</taxon>
        <taxon>Peloderinae</taxon>
        <taxon>Caenorhabditis</taxon>
    </lineage>
</organism>
<dbReference type="PANTHER" id="PTHR31640">
    <property type="entry name" value="TRANSMEMBRANE PROTEIN KIAA1109"/>
    <property type="match status" value="1"/>
</dbReference>
<name>E3LLZ5_CAERE</name>
<feature type="compositionally biased region" description="Basic and acidic residues" evidence="1">
    <location>
        <begin position="2519"/>
        <end position="2540"/>
    </location>
</feature>
<feature type="transmembrane region" description="Helical" evidence="2">
    <location>
        <begin position="23"/>
        <end position="55"/>
    </location>
</feature>
<keyword evidence="2" id="KW-0812">Transmembrane</keyword>
<dbReference type="OMA" id="GECERYR"/>
<feature type="compositionally biased region" description="Basic and acidic residues" evidence="1">
    <location>
        <begin position="3090"/>
        <end position="3103"/>
    </location>
</feature>
<dbReference type="SMART" id="SM01220">
    <property type="entry name" value="FSA_C"/>
    <property type="match status" value="1"/>
</dbReference>
<feature type="region of interest" description="Disordered" evidence="1">
    <location>
        <begin position="2948"/>
        <end position="2981"/>
    </location>
</feature>
<feature type="region of interest" description="Disordered" evidence="1">
    <location>
        <begin position="3896"/>
        <end position="3916"/>
    </location>
</feature>